<dbReference type="Proteomes" id="UP001595748">
    <property type="component" value="Unassembled WGS sequence"/>
</dbReference>
<feature type="domain" description="Carboxyltransferase" evidence="5">
    <location>
        <begin position="22"/>
        <end position="298"/>
    </location>
</feature>
<keyword evidence="1" id="KW-0547">Nucleotide-binding</keyword>
<dbReference type="InterPro" id="IPR003778">
    <property type="entry name" value="CT_A_B"/>
</dbReference>
<gene>
    <name evidence="6" type="ORF">ACFOPQ_09385</name>
</gene>
<dbReference type="EMBL" id="JBHRZF010000114">
    <property type="protein sequence ID" value="MFC3860974.1"/>
    <property type="molecule type" value="Genomic_DNA"/>
</dbReference>
<accession>A0ABV8A6A1</accession>
<dbReference type="PANTHER" id="PTHR43309">
    <property type="entry name" value="5-OXOPROLINASE SUBUNIT C"/>
    <property type="match status" value="1"/>
</dbReference>
<organism evidence="6 7">
    <name type="scientific">Deinococcus antarcticus</name>
    <dbReference type="NCBI Taxonomy" id="1298767"/>
    <lineage>
        <taxon>Bacteria</taxon>
        <taxon>Thermotogati</taxon>
        <taxon>Deinococcota</taxon>
        <taxon>Deinococci</taxon>
        <taxon>Deinococcales</taxon>
        <taxon>Deinococcaceae</taxon>
        <taxon>Deinococcus</taxon>
    </lineage>
</organism>
<dbReference type="PANTHER" id="PTHR43309:SF3">
    <property type="entry name" value="5-OXOPROLINASE SUBUNIT C"/>
    <property type="match status" value="1"/>
</dbReference>
<evidence type="ECO:0000313" key="7">
    <source>
        <dbReference type="Proteomes" id="UP001595748"/>
    </source>
</evidence>
<sequence>MIEVLRPGLQTTVQDAGRWVRALGIPSAGAADGVAWRLANALVGNTGRAAALEVTLSGPKLLFRSEAVVALCGAPFQMRLDGSDVPLHRVLPVQAGQTLEIGGTARGMRAVLAVRGGLAGDVVFGSRSTDLKGGFGGVQGRALLKGDVLTVLPSGSRGLVWAGLHPSLPTPTPDHQVLRVLATAEATPALLAGLTRRAFTVSTQADRMGVRLHQAVSAPHDPSRVSLPNVTGMVQIPPDGKPIVLLPDSGTHGGYPTPLVVARVDLPRLAQLRPGGTVQFKLVSVEQATCALREVERTLRQVEATLAWLHAQGHERSLTLVR</sequence>
<dbReference type="SMART" id="SM00797">
    <property type="entry name" value="AHS2"/>
    <property type="match status" value="1"/>
</dbReference>
<keyword evidence="3" id="KW-0067">ATP-binding</keyword>
<dbReference type="SUPFAM" id="SSF50891">
    <property type="entry name" value="Cyclophilin-like"/>
    <property type="match status" value="1"/>
</dbReference>
<keyword evidence="2" id="KW-0378">Hydrolase</keyword>
<proteinExistence type="predicted"/>
<name>A0ABV8A6A1_9DEIO</name>
<evidence type="ECO:0000259" key="5">
    <source>
        <dbReference type="SMART" id="SM00797"/>
    </source>
</evidence>
<protein>
    <submittedName>
        <fullName evidence="6">Biotin-dependent carboxyltransferase family protein</fullName>
    </submittedName>
</protein>
<evidence type="ECO:0000256" key="1">
    <source>
        <dbReference type="ARBA" id="ARBA00022741"/>
    </source>
</evidence>
<dbReference type="NCBIfam" id="TIGR00724">
    <property type="entry name" value="urea_amlyse_rel"/>
    <property type="match status" value="1"/>
</dbReference>
<dbReference type="RefSeq" id="WP_380077412.1">
    <property type="nucleotide sequence ID" value="NZ_JBHRZF010000114.1"/>
</dbReference>
<keyword evidence="7" id="KW-1185">Reference proteome</keyword>
<evidence type="ECO:0000256" key="3">
    <source>
        <dbReference type="ARBA" id="ARBA00022840"/>
    </source>
</evidence>
<evidence type="ECO:0000313" key="6">
    <source>
        <dbReference type="EMBL" id="MFC3860974.1"/>
    </source>
</evidence>
<comment type="caution">
    <text evidence="6">The sequence shown here is derived from an EMBL/GenBank/DDBJ whole genome shotgun (WGS) entry which is preliminary data.</text>
</comment>
<feature type="coiled-coil region" evidence="4">
    <location>
        <begin position="285"/>
        <end position="312"/>
    </location>
</feature>
<keyword evidence="4" id="KW-0175">Coiled coil</keyword>
<reference evidence="7" key="1">
    <citation type="journal article" date="2019" name="Int. J. Syst. Evol. Microbiol.">
        <title>The Global Catalogue of Microorganisms (GCM) 10K type strain sequencing project: providing services to taxonomists for standard genome sequencing and annotation.</title>
        <authorList>
            <consortium name="The Broad Institute Genomics Platform"/>
            <consortium name="The Broad Institute Genome Sequencing Center for Infectious Disease"/>
            <person name="Wu L."/>
            <person name="Ma J."/>
        </authorList>
    </citation>
    <scope>NUCLEOTIDE SEQUENCE [LARGE SCALE GENOMIC DNA]</scope>
    <source>
        <strain evidence="7">CCTCC AB 2013263</strain>
    </source>
</reference>
<dbReference type="Pfam" id="PF02626">
    <property type="entry name" value="CT_A_B"/>
    <property type="match status" value="1"/>
</dbReference>
<evidence type="ECO:0000256" key="4">
    <source>
        <dbReference type="SAM" id="Coils"/>
    </source>
</evidence>
<evidence type="ECO:0000256" key="2">
    <source>
        <dbReference type="ARBA" id="ARBA00022801"/>
    </source>
</evidence>
<dbReference type="InterPro" id="IPR052708">
    <property type="entry name" value="PxpC"/>
</dbReference>
<dbReference type="InterPro" id="IPR029000">
    <property type="entry name" value="Cyclophilin-like_dom_sf"/>
</dbReference>
<dbReference type="Gene3D" id="2.40.100.10">
    <property type="entry name" value="Cyclophilin-like"/>
    <property type="match status" value="1"/>
</dbReference>